<keyword evidence="2" id="KW-1185">Reference proteome</keyword>
<accession>A0A7S8IUV5</accession>
<dbReference type="Proteomes" id="UP000594459">
    <property type="component" value="Chromosome"/>
</dbReference>
<dbReference type="KEGG" id="qso:IRL76_09970"/>
<dbReference type="InterPro" id="IPR005358">
    <property type="entry name" value="Puta_zinc/iron-chelating_dom"/>
</dbReference>
<dbReference type="PANTHER" id="PTHR37421:SF1">
    <property type="entry name" value="UPF0260 PROTEIN YCGN"/>
    <property type="match status" value="1"/>
</dbReference>
<evidence type="ECO:0000313" key="2">
    <source>
        <dbReference type="Proteomes" id="UP000594459"/>
    </source>
</evidence>
<gene>
    <name evidence="1" type="ORF">IRL76_09970</name>
</gene>
<dbReference type="EMBL" id="CP064654">
    <property type="protein sequence ID" value="QPC98191.1"/>
    <property type="molecule type" value="Genomic_DNA"/>
</dbReference>
<proteinExistence type="predicted"/>
<protein>
    <submittedName>
        <fullName evidence="1">YcgN family cysteine cluster protein</fullName>
    </submittedName>
</protein>
<evidence type="ECO:0000313" key="1">
    <source>
        <dbReference type="EMBL" id="QPC98191.1"/>
    </source>
</evidence>
<organism evidence="1 2">
    <name type="scientific">Qipengyuania soli</name>
    <dbReference type="NCBI Taxonomy" id="2782568"/>
    <lineage>
        <taxon>Bacteria</taxon>
        <taxon>Pseudomonadati</taxon>
        <taxon>Pseudomonadota</taxon>
        <taxon>Alphaproteobacteria</taxon>
        <taxon>Sphingomonadales</taxon>
        <taxon>Erythrobacteraceae</taxon>
        <taxon>Qipengyuania</taxon>
    </lineage>
</organism>
<dbReference type="RefSeq" id="WP_200981198.1">
    <property type="nucleotide sequence ID" value="NZ_CP064654.1"/>
</dbReference>
<dbReference type="PIRSF" id="PIRSF006173">
    <property type="entry name" value="UCP006173"/>
    <property type="match status" value="1"/>
</dbReference>
<dbReference type="NCBIfam" id="NF003507">
    <property type="entry name" value="PRK05170.2-5"/>
    <property type="match status" value="1"/>
</dbReference>
<dbReference type="InterPro" id="IPR008228">
    <property type="entry name" value="UCP006173"/>
</dbReference>
<dbReference type="PANTHER" id="PTHR37421">
    <property type="entry name" value="UPF0260 PROTEIN YCGN"/>
    <property type="match status" value="1"/>
</dbReference>
<name>A0A7S8IUV5_9SPHN</name>
<reference evidence="1 2" key="1">
    <citation type="submission" date="2020-11" db="EMBL/GenBank/DDBJ databases">
        <title>The genome sequence of Erythrobacter sp. 6D36.</title>
        <authorList>
            <person name="Liu Y."/>
        </authorList>
    </citation>
    <scope>NUCLEOTIDE SEQUENCE [LARGE SCALE GENOMIC DNA]</scope>
    <source>
        <strain evidence="1 2">6D36</strain>
    </source>
</reference>
<dbReference type="Pfam" id="PF03692">
    <property type="entry name" value="CxxCxxCC"/>
    <property type="match status" value="1"/>
</dbReference>
<dbReference type="AlphaFoldDB" id="A0A7S8IUV5"/>
<sequence length="164" mass="18650">MGALRERFWELPLSALNNDEWEALCDGCGRCCLHKVEYEDTGEIEQTNVACKLLDTQTARCTDYKHRKAFVPDCLRLTLKIVDSVSWLPPTCAYRLRADGDLLPRWHYLISGDREDVVRAGVSVAGRVIPEDMAGPLEHHIVEWEDPEDWDGEDDWGEHGEAPA</sequence>
<dbReference type="NCBIfam" id="NF003501">
    <property type="entry name" value="PRK05170.1-5"/>
    <property type="match status" value="1"/>
</dbReference>